<evidence type="ECO:0000256" key="1">
    <source>
        <dbReference type="ARBA" id="ARBA00022612"/>
    </source>
</evidence>
<dbReference type="Pfam" id="PF10145">
    <property type="entry name" value="PhageMin_Tail"/>
    <property type="match status" value="1"/>
</dbReference>
<dbReference type="NCBIfam" id="TIGR01760">
    <property type="entry name" value="tape_meas_TP901"/>
    <property type="match status" value="2"/>
</dbReference>
<evidence type="ECO:0000256" key="3">
    <source>
        <dbReference type="SAM" id="MobiDB-lite"/>
    </source>
</evidence>
<evidence type="ECO:0000313" key="5">
    <source>
        <dbReference type="EMBL" id="KRM91498.1"/>
    </source>
</evidence>
<dbReference type="PATRIC" id="fig|1423729.3.peg.467"/>
<keyword evidence="1" id="KW-1188">Viral release from host cell</keyword>
<dbReference type="Gene3D" id="1.10.287.1490">
    <property type="match status" value="1"/>
</dbReference>
<dbReference type="OrthoDB" id="2137849at2"/>
<dbReference type="SUPFAM" id="SSF53955">
    <property type="entry name" value="Lysozyme-like"/>
    <property type="match status" value="1"/>
</dbReference>
<comment type="caution">
    <text evidence="5">The sequence shown here is derived from an EMBL/GenBank/DDBJ whole genome shotgun (WGS) entry which is preliminary data.</text>
</comment>
<feature type="coiled-coil region" evidence="2">
    <location>
        <begin position="200"/>
        <end position="227"/>
    </location>
</feature>
<feature type="domain" description="Phage tail tape measure protein" evidence="4">
    <location>
        <begin position="317"/>
        <end position="512"/>
    </location>
</feature>
<dbReference type="Proteomes" id="UP000051131">
    <property type="component" value="Unassembled WGS sequence"/>
</dbReference>
<feature type="coiled-coil region" evidence="2">
    <location>
        <begin position="60"/>
        <end position="115"/>
    </location>
</feature>
<dbReference type="CDD" id="cd13402">
    <property type="entry name" value="LT_TF-like"/>
    <property type="match status" value="1"/>
</dbReference>
<keyword evidence="6" id="KW-1185">Reference proteome</keyword>
<dbReference type="PANTHER" id="PTHR37813:SF1">
    <property type="entry name" value="FELS-2 PROPHAGE PROTEIN"/>
    <property type="match status" value="1"/>
</dbReference>
<dbReference type="STRING" id="1423729.FC80_GL000465"/>
<name>A0A0R2CJP4_9LACO</name>
<dbReference type="InterPro" id="IPR010090">
    <property type="entry name" value="Phage_tape_meas"/>
</dbReference>
<organism evidence="5 6">
    <name type="scientific">Liquorilactobacillus cacaonum DSM 21116</name>
    <dbReference type="NCBI Taxonomy" id="1423729"/>
    <lineage>
        <taxon>Bacteria</taxon>
        <taxon>Bacillati</taxon>
        <taxon>Bacillota</taxon>
        <taxon>Bacilli</taxon>
        <taxon>Lactobacillales</taxon>
        <taxon>Lactobacillaceae</taxon>
        <taxon>Liquorilactobacillus</taxon>
    </lineage>
</organism>
<keyword evidence="2" id="KW-0175">Coiled coil</keyword>
<evidence type="ECO:0000256" key="2">
    <source>
        <dbReference type="SAM" id="Coils"/>
    </source>
</evidence>
<dbReference type="EMBL" id="AYZE01000010">
    <property type="protein sequence ID" value="KRM91498.1"/>
    <property type="molecule type" value="Genomic_DNA"/>
</dbReference>
<evidence type="ECO:0000313" key="6">
    <source>
        <dbReference type="Proteomes" id="UP000051131"/>
    </source>
</evidence>
<proteinExistence type="predicted"/>
<dbReference type="RefSeq" id="WP_057828732.1">
    <property type="nucleotide sequence ID" value="NZ_AYZE01000010.1"/>
</dbReference>
<protein>
    <submittedName>
        <fullName evidence="5">SLT domain-containing protein</fullName>
    </submittedName>
</protein>
<dbReference type="InterPro" id="IPR023346">
    <property type="entry name" value="Lysozyme-like_dom_sf"/>
</dbReference>
<evidence type="ECO:0000259" key="4">
    <source>
        <dbReference type="Pfam" id="PF10145"/>
    </source>
</evidence>
<gene>
    <name evidence="5" type="ORF">FC80_GL000465</name>
</gene>
<feature type="coiled-coil region" evidence="2">
    <location>
        <begin position="481"/>
        <end position="536"/>
    </location>
</feature>
<accession>A0A0R2CJP4</accession>
<dbReference type="PANTHER" id="PTHR37813">
    <property type="entry name" value="FELS-2 PROPHAGE PROTEIN"/>
    <property type="match status" value="1"/>
</dbReference>
<sequence length="1707" mass="183626">MADRKISATMSTQIALDLVSASKSVKSMTNLVNTATNAWKAQEAELKSTGDYLKAAQTRYDGLGEAITRQQAKIEGLKEKQSQLKGNTVETANQYLKYQQNIDKATTQLAHMQAQQSRASDAIEKQKLGLYDLNKQVELSSKNTDSYSRILEAQGAKFQAQKAKLTGLTETHSKMSNQIKAEQQLLSHLGSEYGQTSSQYQTQAAKVNELTAKYKENEAEVKTLNRTVGGYSDKMLKIKDVSANATASLKKGWENVRSAALASTVVVGTFTAALVSGAKKASTLQNSYKVTSNLLVTGGEKVAEVTKNVAKMQSDGQKYSVAYGKSQSAIAEQYQELVKRGYSSAEALGAMKTELQGSVASGDDFNDVVKVSSQVIDAFGERTNNTAKMTANTKKTVNELAYSADMTATDFQSLGKGMEYVGDSAHSAGFKLSETSAAMGILSNHGLEADKAGTGLRKVVNSISGALEAQEVAQKGVGKAIEDYNDKISKHQRKINELTEDVKKGTKTQKAASSAIQTQKDDISDLTEKIQQAKQSSGGTSILNKLGIKRSELVDANGNMRDLSTIMAVVNQKTKDMGTAQKNAVFNSLFGTTGQQAGIILAQNNKELSDLTDKVQKAGEKGTYVQTLAQKNSATAQQSIKRFKQAWSELEIMFGAKLLPYMTDAANKLSKLFADKDFVKSLEKDADNVGEFAKNVYHLGIYAGEHLDTIKTLAKVVATIWAIDKVRKFARATEDLFDLIGIGKSKIIAETEQVQIQTKAYQELATAKGEAAAAGETGAVSSTASAASSEVSSLSGTVSKEASTLAKGSKWNLLGSTVAGRIINGAGLALTAWDVGSSITKAVNSKSATAKYAAAGKTTGTLIGGGIGAVFGGPAGAMLGATIGDQIGGSKTVSNAIEKFVKNWNKNIVGVNLKTPKLSTKSSLDALEKAQKKYYANHAKQVSADNELLYKEGYITKQQYDARTKVVQQYTKKENTISSMSHSKQLKLAKQYATDKQEVDKKYNAQRSKLLTKYDRDIRYQEEYSGKNSVATKKLIAEKKKALDKIQNAQDKATSKLTQKYSTDTTTTYQKNQNKITSLIASSSTKQKTLLQKLANDSKNINANNAKSSIASATKEYNEVTSLANKKYKKIKDLADKQYDAVKSSAEKQQKSAIDNATKQYNETLKASERQFKGNSTYAVQQRQKIAAEASKQYEDTVDSANKQYSETVSHAKKQHDGTVSSAEKQRVETVDKADAQKTKVVESASAQSKGVLGHAVSQANGSMEAQSKQGKGTMSIWTAISKWWNGLAKDFGVETIKSDKGDFSYSAMSMPAYATGVGAINRNQMALVGEAGAELAYKPYSGTARILGAKGAEVTQLQKGEMILNAADTKKVMSGAYAGVLPAYANGSSSLLNFINNVKNGAESIWDNVSDKALDLLDTIKNPTQFLENIASKAFNLTSIPNVGSTAQSFSAGITKKGIEAVGSVLQKLIDNEAGSANPSGSGVKRWTNDVKIALKKVGLPSTDAYVNAWLKQIETESSGNPKAIQGNIGDINNKTGDLAKGLLQTISTTFNAYKLAGHSDIFNGYDNMLAAMRYAKSRYGSKMLSVIGRGHGYEKGGIISQHGIYEIAEKNKPEMVLPLTDQSRASQLLDSIGASYNSEKSRSTDVNSNEDVKELSSKLDTLTSMFGTLLTLVGENVKATKANMNKNDLYKQMAKDMGLASYQAK</sequence>
<reference evidence="5 6" key="1">
    <citation type="journal article" date="2015" name="Genome Announc.">
        <title>Expanding the biotechnology potential of lactobacilli through comparative genomics of 213 strains and associated genera.</title>
        <authorList>
            <person name="Sun Z."/>
            <person name="Harris H.M."/>
            <person name="McCann A."/>
            <person name="Guo C."/>
            <person name="Argimon S."/>
            <person name="Zhang W."/>
            <person name="Yang X."/>
            <person name="Jeffery I.B."/>
            <person name="Cooney J.C."/>
            <person name="Kagawa T.F."/>
            <person name="Liu W."/>
            <person name="Song Y."/>
            <person name="Salvetti E."/>
            <person name="Wrobel A."/>
            <person name="Rasinkangas P."/>
            <person name="Parkhill J."/>
            <person name="Rea M.C."/>
            <person name="O'Sullivan O."/>
            <person name="Ritari J."/>
            <person name="Douillard F.P."/>
            <person name="Paul Ross R."/>
            <person name="Yang R."/>
            <person name="Briner A.E."/>
            <person name="Felis G.E."/>
            <person name="de Vos W.M."/>
            <person name="Barrangou R."/>
            <person name="Klaenhammer T.R."/>
            <person name="Caufield P.W."/>
            <person name="Cui Y."/>
            <person name="Zhang H."/>
            <person name="O'Toole P.W."/>
        </authorList>
    </citation>
    <scope>NUCLEOTIDE SEQUENCE [LARGE SCALE GENOMIC DNA]</scope>
    <source>
        <strain evidence="5 6">DSM 21116</strain>
    </source>
</reference>
<feature type="compositionally biased region" description="Basic and acidic residues" evidence="3">
    <location>
        <begin position="1224"/>
        <end position="1235"/>
    </location>
</feature>
<feature type="region of interest" description="Disordered" evidence="3">
    <location>
        <begin position="1209"/>
        <end position="1235"/>
    </location>
</feature>